<gene>
    <name evidence="14" type="primary">atp8</name>
</gene>
<geneLocation type="mitochondrion" evidence="14"/>
<comment type="subcellular location">
    <subcellularLocation>
        <location evidence="1 12">Mitochondrion membrane</location>
        <topology evidence="1 12">Single-pass membrane protein</topology>
    </subcellularLocation>
</comment>
<protein>
    <recommendedName>
        <fullName evidence="12">ATP synthase complex subunit 8</fullName>
    </recommendedName>
</protein>
<proteinExistence type="inferred from homology"/>
<dbReference type="EMBL" id="MG551492">
    <property type="protein sequence ID" value="QAX91353.1"/>
    <property type="molecule type" value="Genomic_DNA"/>
</dbReference>
<keyword evidence="9 12" id="KW-0406">Ion transport</keyword>
<evidence type="ECO:0000256" key="2">
    <source>
        <dbReference type="ARBA" id="ARBA00008892"/>
    </source>
</evidence>
<name>A0A411ATM4_9EUCA</name>
<dbReference type="AlphaFoldDB" id="A0A411ATM4"/>
<dbReference type="InterPro" id="IPR001421">
    <property type="entry name" value="ATP8_metazoa"/>
</dbReference>
<evidence type="ECO:0000256" key="4">
    <source>
        <dbReference type="ARBA" id="ARBA00022448"/>
    </source>
</evidence>
<evidence type="ECO:0000256" key="5">
    <source>
        <dbReference type="ARBA" id="ARBA00022547"/>
    </source>
</evidence>
<sequence length="52" mass="6306">MPQMEPLMWLNLFFMFLISFSVYFIMNYYVKLPSKISSSSLKIMSPSKDWTW</sequence>
<dbReference type="GO" id="GO:0015078">
    <property type="term" value="F:proton transmembrane transporter activity"/>
    <property type="evidence" value="ECO:0007669"/>
    <property type="project" value="InterPro"/>
</dbReference>
<evidence type="ECO:0000256" key="9">
    <source>
        <dbReference type="ARBA" id="ARBA00023065"/>
    </source>
</evidence>
<evidence type="ECO:0000256" key="10">
    <source>
        <dbReference type="ARBA" id="ARBA00023128"/>
    </source>
</evidence>
<reference evidence="14" key="1">
    <citation type="submission" date="2017-11" db="EMBL/GenBank/DDBJ databases">
        <title>Complete mitochondrial genome of Gebiacantha plantae.</title>
        <authorList>
            <person name="Tan M.H."/>
            <person name="Gan H.M."/>
            <person name="Lee Y.P."/>
            <person name="Austin C.M."/>
        </authorList>
    </citation>
    <scope>NUCLEOTIDE SEQUENCE</scope>
</reference>
<keyword evidence="7 12" id="KW-0375">Hydrogen ion transport</keyword>
<dbReference type="RefSeq" id="YP_009564003.1">
    <property type="nucleotide sequence ID" value="NC_041152.1"/>
</dbReference>
<evidence type="ECO:0000256" key="12">
    <source>
        <dbReference type="RuleBase" id="RU003661"/>
    </source>
</evidence>
<keyword evidence="8 13" id="KW-1133">Transmembrane helix</keyword>
<organism evidence="14">
    <name type="scientific">Gebiacantha plantae</name>
    <dbReference type="NCBI Taxonomy" id="576652"/>
    <lineage>
        <taxon>Eukaryota</taxon>
        <taxon>Metazoa</taxon>
        <taxon>Ecdysozoa</taxon>
        <taxon>Arthropoda</taxon>
        <taxon>Crustacea</taxon>
        <taxon>Multicrustacea</taxon>
        <taxon>Malacostraca</taxon>
        <taxon>Eumalacostraca</taxon>
        <taxon>Eucarida</taxon>
        <taxon>Decapoda</taxon>
        <taxon>Pleocyemata</taxon>
        <taxon>Gebiidea</taxon>
        <taxon>Upogebiidae</taxon>
        <taxon>Gebiacantha</taxon>
    </lineage>
</organism>
<evidence type="ECO:0000256" key="13">
    <source>
        <dbReference type="SAM" id="Phobius"/>
    </source>
</evidence>
<keyword evidence="11 13" id="KW-0472">Membrane</keyword>
<evidence type="ECO:0000256" key="8">
    <source>
        <dbReference type="ARBA" id="ARBA00022989"/>
    </source>
</evidence>
<evidence type="ECO:0000256" key="3">
    <source>
        <dbReference type="ARBA" id="ARBA00011291"/>
    </source>
</evidence>
<comment type="subunit">
    <text evidence="3">F-type ATPases have 2 components, CF(1) - the catalytic core - and CF(0) - the membrane proton channel.</text>
</comment>
<evidence type="ECO:0000256" key="1">
    <source>
        <dbReference type="ARBA" id="ARBA00004304"/>
    </source>
</evidence>
<keyword evidence="6 12" id="KW-0812">Transmembrane</keyword>
<dbReference type="GeneID" id="39336787"/>
<keyword evidence="4 12" id="KW-0813">Transport</keyword>
<dbReference type="Pfam" id="PF00895">
    <property type="entry name" value="ATP-synt_8"/>
    <property type="match status" value="1"/>
</dbReference>
<accession>A0A411ATM4</accession>
<dbReference type="GO" id="GO:0015986">
    <property type="term" value="P:proton motive force-driven ATP synthesis"/>
    <property type="evidence" value="ECO:0007669"/>
    <property type="project" value="InterPro"/>
</dbReference>
<comment type="similarity">
    <text evidence="2 12">Belongs to the ATPase protein 8 family.</text>
</comment>
<keyword evidence="5 12" id="KW-0138">CF(0)</keyword>
<feature type="transmembrane region" description="Helical" evidence="13">
    <location>
        <begin position="12"/>
        <end position="30"/>
    </location>
</feature>
<keyword evidence="10 12" id="KW-0496">Mitochondrion</keyword>
<dbReference type="GO" id="GO:0045259">
    <property type="term" value="C:proton-transporting ATP synthase complex"/>
    <property type="evidence" value="ECO:0007669"/>
    <property type="project" value="UniProtKB-KW"/>
</dbReference>
<evidence type="ECO:0000256" key="11">
    <source>
        <dbReference type="ARBA" id="ARBA00023136"/>
    </source>
</evidence>
<evidence type="ECO:0000313" key="14">
    <source>
        <dbReference type="EMBL" id="QAX91353.1"/>
    </source>
</evidence>
<evidence type="ECO:0000256" key="7">
    <source>
        <dbReference type="ARBA" id="ARBA00022781"/>
    </source>
</evidence>
<dbReference type="GO" id="GO:0031966">
    <property type="term" value="C:mitochondrial membrane"/>
    <property type="evidence" value="ECO:0007669"/>
    <property type="project" value="UniProtKB-SubCell"/>
</dbReference>
<evidence type="ECO:0000256" key="6">
    <source>
        <dbReference type="ARBA" id="ARBA00022692"/>
    </source>
</evidence>